<feature type="domain" description="HTH lysR-type" evidence="5">
    <location>
        <begin position="7"/>
        <end position="64"/>
    </location>
</feature>
<dbReference type="GO" id="GO:0006351">
    <property type="term" value="P:DNA-templated transcription"/>
    <property type="evidence" value="ECO:0007669"/>
    <property type="project" value="TreeGrafter"/>
</dbReference>
<dbReference type="Proteomes" id="UP000004030">
    <property type="component" value="Unassembled WGS sequence"/>
</dbReference>
<gene>
    <name evidence="6" type="ORF">NSU_3466</name>
</gene>
<dbReference type="PATRIC" id="fig|1088721.3.peg.3420"/>
<dbReference type="Pfam" id="PF03466">
    <property type="entry name" value="LysR_substrate"/>
    <property type="match status" value="1"/>
</dbReference>
<dbReference type="AlphaFoldDB" id="G6EGN6"/>
<protein>
    <submittedName>
        <fullName evidence="6">LysR family transcriptional regulator</fullName>
    </submittedName>
</protein>
<keyword evidence="4" id="KW-0804">Transcription</keyword>
<comment type="similarity">
    <text evidence="1">Belongs to the LysR transcriptional regulatory family.</text>
</comment>
<comment type="caution">
    <text evidence="6">The sequence shown here is derived from an EMBL/GenBank/DDBJ whole genome shotgun (WGS) entry which is preliminary data.</text>
</comment>
<keyword evidence="3" id="KW-0238">DNA-binding</keyword>
<dbReference type="Gene3D" id="1.10.10.10">
    <property type="entry name" value="Winged helix-like DNA-binding domain superfamily/Winged helix DNA-binding domain"/>
    <property type="match status" value="1"/>
</dbReference>
<dbReference type="CDD" id="cd08422">
    <property type="entry name" value="PBP2_CrgA_like"/>
    <property type="match status" value="1"/>
</dbReference>
<dbReference type="GO" id="GO:0003700">
    <property type="term" value="F:DNA-binding transcription factor activity"/>
    <property type="evidence" value="ECO:0007669"/>
    <property type="project" value="InterPro"/>
</dbReference>
<reference evidence="6 7" key="1">
    <citation type="journal article" date="2012" name="J. Bacteriol.">
        <title>Genome sequence of benzo(a)pyrene-degrading bacterium Novosphingobium pentaromativorans US6-1.</title>
        <authorList>
            <person name="Luo Y.R."/>
            <person name="Kang S.G."/>
            <person name="Kim S.J."/>
            <person name="Kim M.R."/>
            <person name="Li N."/>
            <person name="Lee J.H."/>
            <person name="Kwon K.K."/>
        </authorList>
    </citation>
    <scope>NUCLEOTIDE SEQUENCE [LARGE SCALE GENOMIC DNA]</scope>
    <source>
        <strain evidence="6 7">US6-1</strain>
    </source>
</reference>
<dbReference type="Pfam" id="PF00126">
    <property type="entry name" value="HTH_1"/>
    <property type="match status" value="1"/>
</dbReference>
<dbReference type="SUPFAM" id="SSF53850">
    <property type="entry name" value="Periplasmic binding protein-like II"/>
    <property type="match status" value="1"/>
</dbReference>
<dbReference type="PANTHER" id="PTHR30537:SF5">
    <property type="entry name" value="HTH-TYPE TRANSCRIPTIONAL ACTIVATOR TTDR-RELATED"/>
    <property type="match status" value="1"/>
</dbReference>
<dbReference type="InterPro" id="IPR005119">
    <property type="entry name" value="LysR_subst-bd"/>
</dbReference>
<evidence type="ECO:0000259" key="5">
    <source>
        <dbReference type="PROSITE" id="PS50931"/>
    </source>
</evidence>
<accession>G6EGN6</accession>
<dbReference type="InterPro" id="IPR036390">
    <property type="entry name" value="WH_DNA-bd_sf"/>
</dbReference>
<dbReference type="FunFam" id="3.40.190.290:FF:000001">
    <property type="entry name" value="Transcriptional regulator, LysR family"/>
    <property type="match status" value="1"/>
</dbReference>
<dbReference type="GO" id="GO:0043565">
    <property type="term" value="F:sequence-specific DNA binding"/>
    <property type="evidence" value="ECO:0007669"/>
    <property type="project" value="TreeGrafter"/>
</dbReference>
<name>G6EGN6_9SPHN</name>
<dbReference type="SUPFAM" id="SSF46785">
    <property type="entry name" value="Winged helix' DNA-binding domain"/>
    <property type="match status" value="1"/>
</dbReference>
<organism evidence="6 7">
    <name type="scientific">Novosphingobium pentaromativorans US6-1</name>
    <dbReference type="NCBI Taxonomy" id="1088721"/>
    <lineage>
        <taxon>Bacteria</taxon>
        <taxon>Pseudomonadati</taxon>
        <taxon>Pseudomonadota</taxon>
        <taxon>Alphaproteobacteria</taxon>
        <taxon>Sphingomonadales</taxon>
        <taxon>Sphingomonadaceae</taxon>
        <taxon>Novosphingobium</taxon>
    </lineage>
</organism>
<dbReference type="InterPro" id="IPR000847">
    <property type="entry name" value="LysR_HTH_N"/>
</dbReference>
<dbReference type="PROSITE" id="PS50931">
    <property type="entry name" value="HTH_LYSR"/>
    <property type="match status" value="1"/>
</dbReference>
<keyword evidence="2" id="KW-0805">Transcription regulation</keyword>
<evidence type="ECO:0000256" key="3">
    <source>
        <dbReference type="ARBA" id="ARBA00023125"/>
    </source>
</evidence>
<dbReference type="Gene3D" id="3.40.190.290">
    <property type="match status" value="1"/>
</dbReference>
<evidence type="ECO:0000313" key="7">
    <source>
        <dbReference type="Proteomes" id="UP000004030"/>
    </source>
</evidence>
<dbReference type="InterPro" id="IPR058163">
    <property type="entry name" value="LysR-type_TF_proteobact-type"/>
</dbReference>
<dbReference type="EMBL" id="AGFM01000055">
    <property type="protein sequence ID" value="EHJ59583.1"/>
    <property type="molecule type" value="Genomic_DNA"/>
</dbReference>
<sequence>MALSDSRQIDQLSALVCLASTHSFTAAGRMLQRHPTVISKRIASLEARLGVRLVERSTRQVRLTDAGVKLVEKIIAANELLDEAQQEATSLSSEVSGRLRIAFPATMGRLWIAPRLPDFAAAHPHLELEADFDDGFVDLVAGGYDAAIRIGHLADSSLVARKLADHQRVLAASPTYLERSGVPVNPAELSSHRCLGNPRLASFPIWKLSDGENLAAVRTQGPFRTNDSTAMLEAARAGLGIIGAGEWLVAKDIASGRLVRVMPKWTFDGDGGIYLVRPSGRYASSRVEAFAEWIEDLVTSLDWTTTGRG</sequence>
<evidence type="ECO:0000256" key="2">
    <source>
        <dbReference type="ARBA" id="ARBA00023015"/>
    </source>
</evidence>
<dbReference type="eggNOG" id="COG0583">
    <property type="taxonomic scope" value="Bacteria"/>
</dbReference>
<dbReference type="RefSeq" id="WP_007014374.1">
    <property type="nucleotide sequence ID" value="NZ_AGFM01000055.1"/>
</dbReference>
<dbReference type="InterPro" id="IPR036388">
    <property type="entry name" value="WH-like_DNA-bd_sf"/>
</dbReference>
<dbReference type="PANTHER" id="PTHR30537">
    <property type="entry name" value="HTH-TYPE TRANSCRIPTIONAL REGULATOR"/>
    <property type="match status" value="1"/>
</dbReference>
<evidence type="ECO:0000256" key="4">
    <source>
        <dbReference type="ARBA" id="ARBA00023163"/>
    </source>
</evidence>
<evidence type="ECO:0000256" key="1">
    <source>
        <dbReference type="ARBA" id="ARBA00009437"/>
    </source>
</evidence>
<evidence type="ECO:0000313" key="6">
    <source>
        <dbReference type="EMBL" id="EHJ59583.1"/>
    </source>
</evidence>
<dbReference type="KEGG" id="npn:JI59_21670"/>
<keyword evidence="7" id="KW-1185">Reference proteome</keyword>
<proteinExistence type="inferred from homology"/>
<dbReference type="OrthoDB" id="9786526at2"/>